<evidence type="ECO:0000313" key="2">
    <source>
        <dbReference type="EMBL" id="TBU29300.1"/>
    </source>
</evidence>
<accession>A0A4Q9MNL2</accession>
<dbReference type="Proteomes" id="UP000292957">
    <property type="component" value="Unassembled WGS sequence"/>
</dbReference>
<dbReference type="OrthoDB" id="2752460at2759"/>
<proteinExistence type="predicted"/>
<evidence type="ECO:0000256" key="1">
    <source>
        <dbReference type="SAM" id="MobiDB-lite"/>
    </source>
</evidence>
<dbReference type="AlphaFoldDB" id="A0A4Q9MNL2"/>
<name>A0A4Q9MNL2_9APHY</name>
<reference evidence="2" key="1">
    <citation type="submission" date="2019-01" db="EMBL/GenBank/DDBJ databases">
        <title>Draft genome sequences of three monokaryotic isolates of the white-rot basidiomycete fungus Dichomitus squalens.</title>
        <authorList>
            <consortium name="DOE Joint Genome Institute"/>
            <person name="Lopez S.C."/>
            <person name="Andreopoulos B."/>
            <person name="Pangilinan J."/>
            <person name="Lipzen A."/>
            <person name="Riley R."/>
            <person name="Ahrendt S."/>
            <person name="Ng V."/>
            <person name="Barry K."/>
            <person name="Daum C."/>
            <person name="Grigoriev I.V."/>
            <person name="Hilden K.S."/>
            <person name="Makela M.R."/>
            <person name="de Vries R.P."/>
        </authorList>
    </citation>
    <scope>NUCLEOTIDE SEQUENCE [LARGE SCALE GENOMIC DNA]</scope>
    <source>
        <strain evidence="2">OM18370.1</strain>
    </source>
</reference>
<feature type="region of interest" description="Disordered" evidence="1">
    <location>
        <begin position="46"/>
        <end position="118"/>
    </location>
</feature>
<protein>
    <submittedName>
        <fullName evidence="2">Uncharacterized protein</fullName>
    </submittedName>
</protein>
<feature type="region of interest" description="Disordered" evidence="1">
    <location>
        <begin position="151"/>
        <end position="207"/>
    </location>
</feature>
<gene>
    <name evidence="2" type="ORF">BD311DRAFT_806297</name>
</gene>
<feature type="compositionally biased region" description="Low complexity" evidence="1">
    <location>
        <begin position="56"/>
        <end position="70"/>
    </location>
</feature>
<sequence>MSVSTHRIRTIHGQFGSPSRLGFSAHNMEASWNRIPNVNVCGPRARSYDSAPVAPSPRTSPATGPSSSGSTGLGMRVGVPLSVSASGSRPRRTYVSYGVPTASRRAPPPPPVPAERTASALTPSLSVAPILSISVHIPVIEDPFADTAYDQDAPLVPLSPPPPARTSLGSRSRVSVSTYTVPSSRSSGSMSASDLSTPPGLSSSISAKDTRGRLVANVLLSRTNGRPLGVYLRRRLSGEQQTYVKSGLSQLVAAAA</sequence>
<dbReference type="EMBL" id="ML143414">
    <property type="protein sequence ID" value="TBU29300.1"/>
    <property type="molecule type" value="Genomic_DNA"/>
</dbReference>
<organism evidence="2">
    <name type="scientific">Dichomitus squalens</name>
    <dbReference type="NCBI Taxonomy" id="114155"/>
    <lineage>
        <taxon>Eukaryota</taxon>
        <taxon>Fungi</taxon>
        <taxon>Dikarya</taxon>
        <taxon>Basidiomycota</taxon>
        <taxon>Agaricomycotina</taxon>
        <taxon>Agaricomycetes</taxon>
        <taxon>Polyporales</taxon>
        <taxon>Polyporaceae</taxon>
        <taxon>Dichomitus</taxon>
    </lineage>
</organism>
<feature type="compositionally biased region" description="Low complexity" evidence="1">
    <location>
        <begin position="169"/>
        <end position="196"/>
    </location>
</feature>